<feature type="region of interest" description="Disordered" evidence="1">
    <location>
        <begin position="564"/>
        <end position="678"/>
    </location>
</feature>
<organism evidence="4 5">
    <name type="scientific">Microbacterium protaetiae</name>
    <dbReference type="NCBI Taxonomy" id="2509458"/>
    <lineage>
        <taxon>Bacteria</taxon>
        <taxon>Bacillati</taxon>
        <taxon>Actinomycetota</taxon>
        <taxon>Actinomycetes</taxon>
        <taxon>Micrococcales</taxon>
        <taxon>Microbacteriaceae</taxon>
        <taxon>Microbacterium</taxon>
    </lineage>
</organism>
<sequence length="678" mass="71849">MHPLTPLFRGGLVLVIVAGIVISNLRERIVDFFLRQAVPTGPDFEGDESGDPVDFILSHNLVLIALLAVLVVVVVLVGIFYLAWRFHTFRITGDDVEVRQGVLFRSHRRSPLDRVQGVNLTRPMLARLCGMAKLEVVGAGSDANVKLEYLSTSNAEAVRADILRLASGRRLADAQARDAAHGSRVQAAASVVTDALTGLVLGAEQPVAEPASVVEIPVVRIILSRVFSGRLITLIVLVIAAIVGAIVGTPWILFTIVPMFLGFAAVFFRSITKSLRYAIAPTPDGVRITYGLFTTVTETLPPGRIHAIEVRQPLIWRPFGWWAVRVNRMTGKSASSNDADQFAEVLPVGDRHDVERVLRLLMPGMPEQQWPLVFEHGILGPRHDDPYTNTPRRAWVLRPFSWRRNGFDLTPAALFLRRGVIWRSLGVFPLARLQSVGLHQGPLSRALGVASMHAHTIAGRVSGELAGLDRDAAVQLFADAEAAAVAAGLTDRSHRWGADDRLEAVDAPFEVVDVAVEAGGAPFEVVDVASPAGAAEVDAASRGAGAAAPVETWSSARDLAQRGESRAVEYVSPGGAGDGADAGAPTAPAADDLNGGTHTLGARGPGDVGDGAPVETWSSARDLAQRGESRAVERVSAGDAGEGDAAAPQAAPEAAAPEPAARAAPDAPASIDEEGRTQ</sequence>
<keyword evidence="2" id="KW-0472">Membrane</keyword>
<evidence type="ECO:0000259" key="3">
    <source>
        <dbReference type="Pfam" id="PF03703"/>
    </source>
</evidence>
<dbReference type="Pfam" id="PF03703">
    <property type="entry name" value="bPH_2"/>
    <property type="match status" value="3"/>
</dbReference>
<evidence type="ECO:0000313" key="4">
    <source>
        <dbReference type="EMBL" id="QAY61782.1"/>
    </source>
</evidence>
<dbReference type="OrthoDB" id="3190163at2"/>
<feature type="compositionally biased region" description="Low complexity" evidence="1">
    <location>
        <begin position="637"/>
        <end position="669"/>
    </location>
</feature>
<keyword evidence="2" id="KW-0812">Transmembrane</keyword>
<dbReference type="PANTHER" id="PTHR34473">
    <property type="entry name" value="UPF0699 TRANSMEMBRANE PROTEIN YDBS"/>
    <property type="match status" value="1"/>
</dbReference>
<name>A0A4P6EH48_9MICO</name>
<feature type="transmembrane region" description="Helical" evidence="2">
    <location>
        <begin position="61"/>
        <end position="84"/>
    </location>
</feature>
<feature type="domain" description="YdbS-like PH" evidence="3">
    <location>
        <begin position="402"/>
        <end position="476"/>
    </location>
</feature>
<dbReference type="PANTHER" id="PTHR34473:SF2">
    <property type="entry name" value="UPF0699 TRANSMEMBRANE PROTEIN YDBT"/>
    <property type="match status" value="1"/>
</dbReference>
<dbReference type="Proteomes" id="UP000293995">
    <property type="component" value="Chromosome"/>
</dbReference>
<gene>
    <name evidence="4" type="ORF">ET475_08455</name>
</gene>
<evidence type="ECO:0000313" key="5">
    <source>
        <dbReference type="Proteomes" id="UP000293995"/>
    </source>
</evidence>
<feature type="transmembrane region" description="Helical" evidence="2">
    <location>
        <begin position="227"/>
        <end position="245"/>
    </location>
</feature>
<dbReference type="AlphaFoldDB" id="A0A4P6EH48"/>
<proteinExistence type="predicted"/>
<feature type="domain" description="YdbS-like PH" evidence="3">
    <location>
        <begin position="276"/>
        <end position="332"/>
    </location>
</feature>
<evidence type="ECO:0000256" key="2">
    <source>
        <dbReference type="SAM" id="Phobius"/>
    </source>
</evidence>
<keyword evidence="2" id="KW-1133">Transmembrane helix</keyword>
<reference evidence="4 5" key="1">
    <citation type="submission" date="2019-01" db="EMBL/GenBank/DDBJ databases">
        <title>Genome sequencing of strain DFW100M-13.</title>
        <authorList>
            <person name="Heo J."/>
            <person name="Kim S.-J."/>
            <person name="Kim J.-S."/>
            <person name="Hong S.-B."/>
            <person name="Kwon S.-W."/>
        </authorList>
    </citation>
    <scope>NUCLEOTIDE SEQUENCE [LARGE SCALE GENOMIC DNA]</scope>
    <source>
        <strain evidence="4 5">DFW100M-13</strain>
    </source>
</reference>
<dbReference type="KEGG" id="mprt:ET475_08455"/>
<accession>A0A4P6EH48</accession>
<dbReference type="EMBL" id="CP035494">
    <property type="protein sequence ID" value="QAY61782.1"/>
    <property type="molecule type" value="Genomic_DNA"/>
</dbReference>
<feature type="compositionally biased region" description="Basic and acidic residues" evidence="1">
    <location>
        <begin position="623"/>
        <end position="633"/>
    </location>
</feature>
<dbReference type="InterPro" id="IPR005182">
    <property type="entry name" value="YdbS-like_PH"/>
</dbReference>
<feature type="transmembrane region" description="Helical" evidence="2">
    <location>
        <begin position="7"/>
        <end position="25"/>
    </location>
</feature>
<feature type="compositionally biased region" description="Low complexity" evidence="1">
    <location>
        <begin position="581"/>
        <end position="592"/>
    </location>
</feature>
<keyword evidence="5" id="KW-1185">Reference proteome</keyword>
<feature type="domain" description="YdbS-like PH" evidence="3">
    <location>
        <begin position="84"/>
        <end position="160"/>
    </location>
</feature>
<protein>
    <recommendedName>
        <fullName evidence="3">YdbS-like PH domain-containing protein</fullName>
    </recommendedName>
</protein>
<evidence type="ECO:0000256" key="1">
    <source>
        <dbReference type="SAM" id="MobiDB-lite"/>
    </source>
</evidence>